<gene>
    <name evidence="1" type="ORF">HMPREF0766_12495</name>
</gene>
<dbReference type="EMBL" id="ACHA02000011">
    <property type="protein sequence ID" value="EFK57422.1"/>
    <property type="molecule type" value="Genomic_DNA"/>
</dbReference>
<accession>D7VNC5</accession>
<comment type="caution">
    <text evidence="1">The sequence shown here is derived from an EMBL/GenBank/DDBJ whole genome shotgun (WGS) entry which is preliminary data.</text>
</comment>
<dbReference type="Pfam" id="PF15610">
    <property type="entry name" value="PRTase_3"/>
    <property type="match status" value="1"/>
</dbReference>
<dbReference type="OrthoDB" id="8420922at2"/>
<sequence>MKKHYSQHKIRHQEHCPFDEAAYSRFKFGDTQYAEKFAEELFSGFISQYASIILSQTDIRLLPSPYHSIPTASNYLCAGFKKNLNRFLFENGKNACIETKIHRQQTYTQDYGNLDYQQRLSLISNDTYYIDRQFLNGKCCLFLDDIKITGSHERTVSKILDQYQVKGDFIFIYYAELINKEIHPNIENHYNYFAVRSVQDIISVMNRDSFRFNTRIVKYIMTMQQEDLDMLIRNIPEALRQELSQLAISNNYHQIKEYQHNIYKLNYRTPWQSTCKKDNERASTLQNSLSV</sequence>
<evidence type="ECO:0008006" key="3">
    <source>
        <dbReference type="Google" id="ProtNLM"/>
    </source>
</evidence>
<dbReference type="HOGENOM" id="CLU_1000581_0_0_10"/>
<dbReference type="eggNOG" id="COG1040">
    <property type="taxonomic scope" value="Bacteria"/>
</dbReference>
<dbReference type="InterPro" id="IPR028944">
    <property type="entry name" value="PRTase_ComF-like"/>
</dbReference>
<keyword evidence="2" id="KW-1185">Reference proteome</keyword>
<evidence type="ECO:0000313" key="2">
    <source>
        <dbReference type="Proteomes" id="UP000006258"/>
    </source>
</evidence>
<dbReference type="RefSeq" id="WP_002993053.1">
    <property type="nucleotide sequence ID" value="NZ_GL379770.1"/>
</dbReference>
<dbReference type="STRING" id="525373.HMPREF0766_12495"/>
<evidence type="ECO:0000313" key="1">
    <source>
        <dbReference type="EMBL" id="EFK57422.1"/>
    </source>
</evidence>
<reference evidence="1" key="1">
    <citation type="submission" date="2010-07" db="EMBL/GenBank/DDBJ databases">
        <authorList>
            <person name="Muzny D."/>
            <person name="Qin X."/>
            <person name="Buhay C."/>
            <person name="Dugan-Rocha S."/>
            <person name="Ding Y."/>
            <person name="Chen G."/>
            <person name="Hawes A."/>
            <person name="Holder M."/>
            <person name="Jhangiani S."/>
            <person name="Johnson A."/>
            <person name="Khan Z."/>
            <person name="Li Z."/>
            <person name="Liu W."/>
            <person name="Liu X."/>
            <person name="Perez L."/>
            <person name="Shen H."/>
            <person name="Wang Q."/>
            <person name="Watt J."/>
            <person name="Xi L."/>
            <person name="Xin Y."/>
            <person name="Zhou J."/>
            <person name="Deng J."/>
            <person name="Jiang H."/>
            <person name="Liu Y."/>
            <person name="Qu J."/>
            <person name="Song X.-Z."/>
            <person name="Zhang L."/>
            <person name="Villasana D."/>
            <person name="Johnson A."/>
            <person name="Liu J."/>
            <person name="Liyanage D."/>
            <person name="Lorensuhewa L."/>
            <person name="Robinson T."/>
            <person name="Song A."/>
            <person name="Song B.-B."/>
            <person name="Dinh H."/>
            <person name="Thornton R."/>
            <person name="Coyle M."/>
            <person name="Francisco L."/>
            <person name="Jackson L."/>
            <person name="Javaid M."/>
            <person name="Korchina V."/>
            <person name="Kovar C."/>
            <person name="Mata R."/>
            <person name="Mathew T."/>
            <person name="Ngo R."/>
            <person name="Nguyen L."/>
            <person name="Nguyen N."/>
            <person name="Okwuonu G."/>
            <person name="Ongeri F."/>
            <person name="Pham C."/>
            <person name="Simmons D."/>
            <person name="Wilczek-Boney K."/>
            <person name="Hale W."/>
            <person name="Jakkamsetti A."/>
            <person name="Pham P."/>
            <person name="Ruth R."/>
            <person name="San Lucas F."/>
            <person name="Warren J."/>
            <person name="Zhang J."/>
            <person name="Zhao Z."/>
            <person name="Zhou C."/>
            <person name="Zhu D."/>
            <person name="Lee S."/>
            <person name="Bess C."/>
            <person name="Blankenburg K."/>
            <person name="Forbes L."/>
            <person name="Fu Q."/>
            <person name="Gubbala S."/>
            <person name="Hirani K."/>
            <person name="Jayaseelan J.C."/>
            <person name="Lara F."/>
            <person name="Munidasa M."/>
            <person name="Palculict T."/>
            <person name="Patil S."/>
            <person name="Pu L.-L."/>
            <person name="Saada N."/>
            <person name="Tang L."/>
            <person name="Weissenberger G."/>
            <person name="Zhu Y."/>
            <person name="Hemphill L."/>
            <person name="Shang Y."/>
            <person name="Youmans B."/>
            <person name="Ayvaz T."/>
            <person name="Ross M."/>
            <person name="Santibanez J."/>
            <person name="Aqrawi P."/>
            <person name="Gross S."/>
            <person name="Joshi V."/>
            <person name="Fowler G."/>
            <person name="Nazareth L."/>
            <person name="Reid J."/>
            <person name="Worley K."/>
            <person name="Petrosino J."/>
            <person name="Highlander S."/>
            <person name="Gibbs R."/>
        </authorList>
    </citation>
    <scope>NUCLEOTIDE SEQUENCE [LARGE SCALE GENOMIC DNA]</scope>
    <source>
        <strain evidence="1">ATCC 33861</strain>
    </source>
</reference>
<organism evidence="1 2">
    <name type="scientific">Sphingobacterium spiritivorum ATCC 33861</name>
    <dbReference type="NCBI Taxonomy" id="525373"/>
    <lineage>
        <taxon>Bacteria</taxon>
        <taxon>Pseudomonadati</taxon>
        <taxon>Bacteroidota</taxon>
        <taxon>Sphingobacteriia</taxon>
        <taxon>Sphingobacteriales</taxon>
        <taxon>Sphingobacteriaceae</taxon>
        <taxon>Sphingobacterium</taxon>
    </lineage>
</organism>
<name>D7VNC5_SPHSI</name>
<protein>
    <recommendedName>
        <fullName evidence="3">PRTase ComF-like</fullName>
    </recommendedName>
</protein>
<dbReference type="Proteomes" id="UP000006258">
    <property type="component" value="Unassembled WGS sequence"/>
</dbReference>
<dbReference type="AlphaFoldDB" id="D7VNC5"/>
<dbReference type="GeneID" id="95427913"/>
<proteinExistence type="predicted"/>